<dbReference type="GO" id="GO:0071972">
    <property type="term" value="F:peptidoglycan L,D-transpeptidase activity"/>
    <property type="evidence" value="ECO:0007669"/>
    <property type="project" value="TreeGrafter"/>
</dbReference>
<feature type="active site" description="Proton donor/acceptor" evidence="6">
    <location>
        <position position="271"/>
    </location>
</feature>
<evidence type="ECO:0000256" key="6">
    <source>
        <dbReference type="PROSITE-ProRule" id="PRU01373"/>
    </source>
</evidence>
<name>A0A2H0R5F9_9BACT</name>
<dbReference type="InterPro" id="IPR038063">
    <property type="entry name" value="Transpep_catalytic_dom"/>
</dbReference>
<dbReference type="SUPFAM" id="SSF141523">
    <property type="entry name" value="L,D-transpeptidase catalytic domain-like"/>
    <property type="match status" value="1"/>
</dbReference>
<dbReference type="PANTHER" id="PTHR30582:SF2">
    <property type="entry name" value="L,D-TRANSPEPTIDASE YCIB-RELATED"/>
    <property type="match status" value="1"/>
</dbReference>
<dbReference type="Pfam" id="PF03734">
    <property type="entry name" value="YkuD"/>
    <property type="match status" value="1"/>
</dbReference>
<dbReference type="Proteomes" id="UP000230232">
    <property type="component" value="Unassembled WGS sequence"/>
</dbReference>
<evidence type="ECO:0000256" key="2">
    <source>
        <dbReference type="ARBA" id="ARBA00022679"/>
    </source>
</evidence>
<comment type="pathway">
    <text evidence="1 6">Cell wall biogenesis; peptidoglycan biosynthesis.</text>
</comment>
<proteinExistence type="predicted"/>
<feature type="domain" description="L,D-TPase catalytic" evidence="8">
    <location>
        <begin position="199"/>
        <end position="314"/>
    </location>
</feature>
<accession>A0A2H0R5F9</accession>
<feature type="transmembrane region" description="Helical" evidence="7">
    <location>
        <begin position="56"/>
        <end position="78"/>
    </location>
</feature>
<dbReference type="AlphaFoldDB" id="A0A2H0R5F9"/>
<evidence type="ECO:0000256" key="1">
    <source>
        <dbReference type="ARBA" id="ARBA00004752"/>
    </source>
</evidence>
<evidence type="ECO:0000313" key="9">
    <source>
        <dbReference type="EMBL" id="PIR41566.1"/>
    </source>
</evidence>
<evidence type="ECO:0000256" key="4">
    <source>
        <dbReference type="ARBA" id="ARBA00022984"/>
    </source>
</evidence>
<dbReference type="UniPathway" id="UPA00219"/>
<dbReference type="InterPro" id="IPR050979">
    <property type="entry name" value="LD-transpeptidase"/>
</dbReference>
<keyword evidence="3 6" id="KW-0133">Cell shape</keyword>
<evidence type="ECO:0000256" key="3">
    <source>
        <dbReference type="ARBA" id="ARBA00022960"/>
    </source>
</evidence>
<dbReference type="GO" id="GO:0071555">
    <property type="term" value="P:cell wall organization"/>
    <property type="evidence" value="ECO:0007669"/>
    <property type="project" value="UniProtKB-UniRule"/>
</dbReference>
<dbReference type="InterPro" id="IPR005490">
    <property type="entry name" value="LD_TPept_cat_dom"/>
</dbReference>
<dbReference type="PANTHER" id="PTHR30582">
    <property type="entry name" value="L,D-TRANSPEPTIDASE"/>
    <property type="match status" value="1"/>
</dbReference>
<dbReference type="GO" id="GO:0005576">
    <property type="term" value="C:extracellular region"/>
    <property type="evidence" value="ECO:0007669"/>
    <property type="project" value="TreeGrafter"/>
</dbReference>
<evidence type="ECO:0000256" key="5">
    <source>
        <dbReference type="ARBA" id="ARBA00023316"/>
    </source>
</evidence>
<feature type="active site" description="Nucleophile" evidence="6">
    <location>
        <position position="290"/>
    </location>
</feature>
<sequence>MVTPELESYIREMVRLNLKAEARKELLLLGWPETDIEAGFEKILGVASTPQKQKKWLIVMGLILICLAILVGSGVLVWGKTAKPINIVYRQYSEIGDEIILDFNKKITEELAQPRFSIEPDVSGDLVWVDETNQLHFAPHNGFALGQNYQVNFKRGVNIFGRIFGVGQKFNFVATKSEFEDRKEGEPVGRERIPGIAVKSIDVNLEAMTISLLEDGFAIARYPIAAKGNPWSSPTREGTFTVKTKEPRHFSSLAKVWMPQAMQYSGDYFIHGWPYWPNGTLLATRYSGGCVRLGEGVSEAVFDWAEVGTAITVHSDVDKVVVVSPQALKAGDLVQEEGASDLFLINIVGDKRLKRQFFGNIDSEKVLKVPKGGLVSYEFSDFAQRIEGGDSSVYRVDSSGFWHELQCGETPYSKNLLAQNCYPKWELLGHDYSEIFPIRDEEWRALSQGAPQKI</sequence>
<dbReference type="Gene3D" id="2.40.440.10">
    <property type="entry name" value="L,D-transpeptidase catalytic domain-like"/>
    <property type="match status" value="1"/>
</dbReference>
<gene>
    <name evidence="9" type="ORF">COV31_00450</name>
</gene>
<reference evidence="9 10" key="1">
    <citation type="submission" date="2017-09" db="EMBL/GenBank/DDBJ databases">
        <title>Depth-based differentiation of microbial function through sediment-hosted aquifers and enrichment of novel symbionts in the deep terrestrial subsurface.</title>
        <authorList>
            <person name="Probst A.J."/>
            <person name="Ladd B."/>
            <person name="Jarett J.K."/>
            <person name="Geller-Mcgrath D.E."/>
            <person name="Sieber C.M."/>
            <person name="Emerson J.B."/>
            <person name="Anantharaman K."/>
            <person name="Thomas B.C."/>
            <person name="Malmstrom R."/>
            <person name="Stieglmeier M."/>
            <person name="Klingl A."/>
            <person name="Woyke T."/>
            <person name="Ryan C.M."/>
            <person name="Banfield J.F."/>
        </authorList>
    </citation>
    <scope>NUCLEOTIDE SEQUENCE [LARGE SCALE GENOMIC DNA]</scope>
    <source>
        <strain evidence="9">CG10_big_fil_rev_8_21_14_0_10_46_23</strain>
    </source>
</reference>
<evidence type="ECO:0000259" key="8">
    <source>
        <dbReference type="PROSITE" id="PS52029"/>
    </source>
</evidence>
<comment type="caution">
    <text evidence="9">The sequence shown here is derived from an EMBL/GenBank/DDBJ whole genome shotgun (WGS) entry which is preliminary data.</text>
</comment>
<keyword evidence="7" id="KW-0472">Membrane</keyword>
<organism evidence="9 10">
    <name type="scientific">Candidatus Yanofskybacteria bacterium CG10_big_fil_rev_8_21_14_0_10_46_23</name>
    <dbReference type="NCBI Taxonomy" id="1975098"/>
    <lineage>
        <taxon>Bacteria</taxon>
        <taxon>Candidatus Yanofskyibacteriota</taxon>
    </lineage>
</organism>
<dbReference type="GO" id="GO:0008360">
    <property type="term" value="P:regulation of cell shape"/>
    <property type="evidence" value="ECO:0007669"/>
    <property type="project" value="UniProtKB-UniRule"/>
</dbReference>
<keyword evidence="7" id="KW-1133">Transmembrane helix</keyword>
<protein>
    <recommendedName>
        <fullName evidence="8">L,D-TPase catalytic domain-containing protein</fullName>
    </recommendedName>
</protein>
<keyword evidence="5 6" id="KW-0961">Cell wall biogenesis/degradation</keyword>
<keyword evidence="4 6" id="KW-0573">Peptidoglycan synthesis</keyword>
<dbReference type="CDD" id="cd16913">
    <property type="entry name" value="YkuD_like"/>
    <property type="match status" value="1"/>
</dbReference>
<dbReference type="Gene3D" id="2.60.40.3710">
    <property type="match status" value="1"/>
</dbReference>
<dbReference type="GO" id="GO:0016740">
    <property type="term" value="F:transferase activity"/>
    <property type="evidence" value="ECO:0007669"/>
    <property type="project" value="UniProtKB-KW"/>
</dbReference>
<dbReference type="PROSITE" id="PS52029">
    <property type="entry name" value="LD_TPASE"/>
    <property type="match status" value="1"/>
</dbReference>
<keyword evidence="7" id="KW-0812">Transmembrane</keyword>
<keyword evidence="2" id="KW-0808">Transferase</keyword>
<dbReference type="GO" id="GO:0018104">
    <property type="term" value="P:peptidoglycan-protein cross-linking"/>
    <property type="evidence" value="ECO:0007669"/>
    <property type="project" value="TreeGrafter"/>
</dbReference>
<evidence type="ECO:0000313" key="10">
    <source>
        <dbReference type="Proteomes" id="UP000230232"/>
    </source>
</evidence>
<dbReference type="EMBL" id="PCXO01000004">
    <property type="protein sequence ID" value="PIR41566.1"/>
    <property type="molecule type" value="Genomic_DNA"/>
</dbReference>
<evidence type="ECO:0000256" key="7">
    <source>
        <dbReference type="SAM" id="Phobius"/>
    </source>
</evidence>